<name>A0A016UVP5_9BILA</name>
<protein>
    <submittedName>
        <fullName evidence="1">Uncharacterized protein</fullName>
    </submittedName>
</protein>
<organism evidence="1 2">
    <name type="scientific">Ancylostoma ceylanicum</name>
    <dbReference type="NCBI Taxonomy" id="53326"/>
    <lineage>
        <taxon>Eukaryota</taxon>
        <taxon>Metazoa</taxon>
        <taxon>Ecdysozoa</taxon>
        <taxon>Nematoda</taxon>
        <taxon>Chromadorea</taxon>
        <taxon>Rhabditida</taxon>
        <taxon>Rhabditina</taxon>
        <taxon>Rhabditomorpha</taxon>
        <taxon>Strongyloidea</taxon>
        <taxon>Ancylostomatidae</taxon>
        <taxon>Ancylostomatinae</taxon>
        <taxon>Ancylostoma</taxon>
    </lineage>
</organism>
<evidence type="ECO:0000313" key="1">
    <source>
        <dbReference type="EMBL" id="EYC19026.1"/>
    </source>
</evidence>
<dbReference type="Proteomes" id="UP000024635">
    <property type="component" value="Unassembled WGS sequence"/>
</dbReference>
<accession>A0A016UVP5</accession>
<comment type="caution">
    <text evidence="1">The sequence shown here is derived from an EMBL/GenBank/DDBJ whole genome shotgun (WGS) entry which is preliminary data.</text>
</comment>
<reference evidence="2" key="1">
    <citation type="journal article" date="2015" name="Nat. Genet.">
        <title>The genome and transcriptome of the zoonotic hookworm Ancylostoma ceylanicum identify infection-specific gene families.</title>
        <authorList>
            <person name="Schwarz E.M."/>
            <person name="Hu Y."/>
            <person name="Antoshechkin I."/>
            <person name="Miller M.M."/>
            <person name="Sternberg P.W."/>
            <person name="Aroian R.V."/>
        </authorList>
    </citation>
    <scope>NUCLEOTIDE SEQUENCE</scope>
    <source>
        <strain evidence="2">HY135</strain>
    </source>
</reference>
<sequence>MDYAMAGGAGRRSWFAGQVLLGYAFINPSSSERVSYIKLDELNMIERGSDHKPIHGLMDRELVTNERIKRAQDDRPLTKGKLAMV</sequence>
<dbReference type="EMBL" id="JARK01001361">
    <property type="protein sequence ID" value="EYC19026.1"/>
    <property type="molecule type" value="Genomic_DNA"/>
</dbReference>
<dbReference type="AlphaFoldDB" id="A0A016UVP5"/>
<evidence type="ECO:0000313" key="2">
    <source>
        <dbReference type="Proteomes" id="UP000024635"/>
    </source>
</evidence>
<keyword evidence="2" id="KW-1185">Reference proteome</keyword>
<gene>
    <name evidence="1" type="primary">Acey_s0025.g1123</name>
    <name evidence="1" type="ORF">Y032_0025g1123</name>
</gene>
<proteinExistence type="predicted"/>